<gene>
    <name evidence="1" type="ORF">CRG98_033121</name>
</gene>
<keyword evidence="2" id="KW-1185">Reference proteome</keyword>
<evidence type="ECO:0000313" key="1">
    <source>
        <dbReference type="EMBL" id="PKI46478.1"/>
    </source>
</evidence>
<comment type="caution">
    <text evidence="1">The sequence shown here is derived from an EMBL/GenBank/DDBJ whole genome shotgun (WGS) entry which is preliminary data.</text>
</comment>
<dbReference type="AlphaFoldDB" id="A0A2I0IR64"/>
<sequence length="138" mass="14797">MEEGRRGGSALDGSHIDSAAIGTGWADSRTWQYIAREKYLTIRSTSGRNLWGSLIDVDNFDANSLSHRWACTRVKNPIEGSRASESINPGLSNLGSSIQGLATPPSYALDPLTSPRNRIESLSMNPGLLSLSSFDSGA</sequence>
<name>A0A2I0IR64_PUNGR</name>
<dbReference type="EMBL" id="PGOL01002612">
    <property type="protein sequence ID" value="PKI46478.1"/>
    <property type="molecule type" value="Genomic_DNA"/>
</dbReference>
<protein>
    <submittedName>
        <fullName evidence="1">Uncharacterized protein</fullName>
    </submittedName>
</protein>
<evidence type="ECO:0000313" key="2">
    <source>
        <dbReference type="Proteomes" id="UP000233551"/>
    </source>
</evidence>
<reference evidence="1 2" key="1">
    <citation type="submission" date="2017-11" db="EMBL/GenBank/DDBJ databases">
        <title>De-novo sequencing of pomegranate (Punica granatum L.) genome.</title>
        <authorList>
            <person name="Akparov Z."/>
            <person name="Amiraslanov A."/>
            <person name="Hajiyeva S."/>
            <person name="Abbasov M."/>
            <person name="Kaur K."/>
            <person name="Hamwieh A."/>
            <person name="Solovyev V."/>
            <person name="Salamov A."/>
            <person name="Braich B."/>
            <person name="Kosarev P."/>
            <person name="Mahmoud A."/>
            <person name="Hajiyev E."/>
            <person name="Babayeva S."/>
            <person name="Izzatullayeva V."/>
            <person name="Mammadov A."/>
            <person name="Mammadov A."/>
            <person name="Sharifova S."/>
            <person name="Ojaghi J."/>
            <person name="Eynullazada K."/>
            <person name="Bayramov B."/>
            <person name="Abdulazimova A."/>
            <person name="Shahmuradov I."/>
        </authorList>
    </citation>
    <scope>NUCLEOTIDE SEQUENCE [LARGE SCALE GENOMIC DNA]</scope>
    <source>
        <strain evidence="2">cv. AG2017</strain>
        <tissue evidence="1">Leaf</tissue>
    </source>
</reference>
<proteinExistence type="predicted"/>
<organism evidence="1 2">
    <name type="scientific">Punica granatum</name>
    <name type="common">Pomegranate</name>
    <dbReference type="NCBI Taxonomy" id="22663"/>
    <lineage>
        <taxon>Eukaryota</taxon>
        <taxon>Viridiplantae</taxon>
        <taxon>Streptophyta</taxon>
        <taxon>Embryophyta</taxon>
        <taxon>Tracheophyta</taxon>
        <taxon>Spermatophyta</taxon>
        <taxon>Magnoliopsida</taxon>
        <taxon>eudicotyledons</taxon>
        <taxon>Gunneridae</taxon>
        <taxon>Pentapetalae</taxon>
        <taxon>rosids</taxon>
        <taxon>malvids</taxon>
        <taxon>Myrtales</taxon>
        <taxon>Lythraceae</taxon>
        <taxon>Punica</taxon>
    </lineage>
</organism>
<dbReference type="Proteomes" id="UP000233551">
    <property type="component" value="Unassembled WGS sequence"/>
</dbReference>
<accession>A0A2I0IR64</accession>